<evidence type="ECO:0000256" key="3">
    <source>
        <dbReference type="ARBA" id="ARBA00022475"/>
    </source>
</evidence>
<keyword evidence="4" id="KW-0336">GPI-anchor</keyword>
<proteinExistence type="predicted"/>
<evidence type="ECO:0000313" key="12">
    <source>
        <dbReference type="EMBL" id="APD74861.1"/>
    </source>
</evidence>
<dbReference type="EMBL" id="KX700905">
    <property type="protein sequence ID" value="APD74861.1"/>
    <property type="molecule type" value="Genomic_DNA"/>
</dbReference>
<dbReference type="Pfam" id="PF00913">
    <property type="entry name" value="Trypan_glycop"/>
    <property type="match status" value="1"/>
</dbReference>
<keyword evidence="8" id="KW-0175">Coiled coil</keyword>
<feature type="region of interest" description="Disordered" evidence="9">
    <location>
        <begin position="440"/>
        <end position="466"/>
    </location>
</feature>
<feature type="chain" id="PRO_5012136419" evidence="10">
    <location>
        <begin position="27"/>
        <end position="484"/>
    </location>
</feature>
<reference evidence="12" key="1">
    <citation type="submission" date="2016-08" db="EMBL/GenBank/DDBJ databases">
        <title>VSG repertoire of Trypanosoma brucei EATRO 1125.</title>
        <authorList>
            <person name="Cross G.A."/>
        </authorList>
    </citation>
    <scope>NUCLEOTIDE SEQUENCE</scope>
    <source>
        <strain evidence="12">EATRO 1125</strain>
    </source>
</reference>
<dbReference type="GO" id="GO:0042783">
    <property type="term" value="P:symbiont-mediated evasion of host immune response"/>
    <property type="evidence" value="ECO:0007669"/>
    <property type="project" value="InterPro"/>
</dbReference>
<feature type="domain" description="Trypanosome variant surface glycoprotein A-type N-terminal" evidence="11">
    <location>
        <begin position="35"/>
        <end position="396"/>
    </location>
</feature>
<dbReference type="InterPro" id="IPR027446">
    <property type="entry name" value="VSG_C_dom_sf"/>
</dbReference>
<dbReference type="GO" id="GO:0098552">
    <property type="term" value="C:side of membrane"/>
    <property type="evidence" value="ECO:0007669"/>
    <property type="project" value="UniProtKB-KW"/>
</dbReference>
<keyword evidence="10" id="KW-0732">Signal</keyword>
<evidence type="ECO:0000259" key="11">
    <source>
        <dbReference type="Pfam" id="PF00913"/>
    </source>
</evidence>
<dbReference type="VEuPathDB" id="TriTrypDB:Tb427_000234100"/>
<evidence type="ECO:0000256" key="9">
    <source>
        <dbReference type="SAM" id="MobiDB-lite"/>
    </source>
</evidence>
<dbReference type="VEuPathDB" id="TriTrypDB:Tb927.10.10"/>
<dbReference type="SUPFAM" id="SSF58087">
    <property type="entry name" value="Variant surface glycoprotein (N-terminal domain)"/>
    <property type="match status" value="1"/>
</dbReference>
<evidence type="ECO:0000256" key="1">
    <source>
        <dbReference type="ARBA" id="ARBA00002523"/>
    </source>
</evidence>
<evidence type="ECO:0000256" key="8">
    <source>
        <dbReference type="SAM" id="Coils"/>
    </source>
</evidence>
<evidence type="ECO:0000256" key="6">
    <source>
        <dbReference type="ARBA" id="ARBA00023180"/>
    </source>
</evidence>
<comment type="function">
    <text evidence="1">VSG forms a coat on the surface of the parasite. The trypanosome evades the immune response of the host by expressing a series of antigenically distinct VSGs from an estimated 1000 VSG genes.</text>
</comment>
<feature type="compositionally biased region" description="Polar residues" evidence="9">
    <location>
        <begin position="448"/>
        <end position="466"/>
    </location>
</feature>
<name>A0A1J0RAB0_9TRYP</name>
<keyword evidence="5" id="KW-0472">Membrane</keyword>
<dbReference type="SUPFAM" id="SSF118251">
    <property type="entry name" value="Variant surface glycoprotein MITAT 1.2, VSG 221, C-terminal domain"/>
    <property type="match status" value="1"/>
</dbReference>
<dbReference type="Gene3D" id="1.10.470.10">
    <property type="entry name" value="Variant Surface Glycoprotein, subunit A, domain 2"/>
    <property type="match status" value="1"/>
</dbReference>
<accession>A0A1J0RAB0</accession>
<keyword evidence="6" id="KW-0325">Glycoprotein</keyword>
<evidence type="ECO:0000256" key="7">
    <source>
        <dbReference type="ARBA" id="ARBA00023288"/>
    </source>
</evidence>
<sequence length="484" mass="52057">MSFKSPKWVFFAILAITITAVAPVVAFHDLTTTPKTPCNTAARLERFISKTRSDVERQRTAITEANVKLMKFLVASASGAAERRALYMPVVAAAASAIADAQTKLDSAAAKAFKTIQDLSELKGTQELIAEIEDMQLTGITSAAPNAGNNINGAGQLLIKAFNQDKTKCHADNNPTQPTQTAINQIHGHAPVAVATIQQVTRSSTVTDGPRLCCGGTPGSAPTNNCGGVLTTACNTALAISAGKLLQTQIRNWGVTSASNLDYTSNDHKDKTELPSKFYVEDKIKKLKEIENKIRKLTFTADALKDGSLINTQAFEAALLAQINPAAKFSDKDKYSSQLENAKKNIYGSVDNSFDKKIWTTLNGITLDAAATQSEKGEKLENINDLDKLGSALSYYMAKKEPASTPTKECVSQKETTDCGGITDETECNAKDGCKYNKKDSRCENDPAKSTTSAAENDAKPTNTTTSHSFVIHKAPLWLAIFLF</sequence>
<dbReference type="Gene3D" id="3.90.150.10">
    <property type="entry name" value="Variant Surface Glycoprotein, subunit A domain 1"/>
    <property type="match status" value="1"/>
</dbReference>
<feature type="signal peptide" evidence="10">
    <location>
        <begin position="1"/>
        <end position="26"/>
    </location>
</feature>
<evidence type="ECO:0000256" key="5">
    <source>
        <dbReference type="ARBA" id="ARBA00023136"/>
    </source>
</evidence>
<evidence type="ECO:0000256" key="4">
    <source>
        <dbReference type="ARBA" id="ARBA00022622"/>
    </source>
</evidence>
<dbReference type="InterPro" id="IPR001812">
    <property type="entry name" value="Trypano_VSG_A_N_dom"/>
</dbReference>
<evidence type="ECO:0000256" key="2">
    <source>
        <dbReference type="ARBA" id="ARBA00004609"/>
    </source>
</evidence>
<protein>
    <submittedName>
        <fullName evidence="12">Variant surface glycoprotein 1125.4341</fullName>
    </submittedName>
</protein>
<comment type="subcellular location">
    <subcellularLocation>
        <location evidence="2">Cell membrane</location>
        <topology evidence="2">Lipid-anchor</topology>
        <topology evidence="2">GPI-anchor</topology>
    </subcellularLocation>
</comment>
<feature type="coiled-coil region" evidence="8">
    <location>
        <begin position="280"/>
        <end position="307"/>
    </location>
</feature>
<organism evidence="12">
    <name type="scientific">Trypanosoma brucei</name>
    <dbReference type="NCBI Taxonomy" id="5691"/>
    <lineage>
        <taxon>Eukaryota</taxon>
        <taxon>Discoba</taxon>
        <taxon>Euglenozoa</taxon>
        <taxon>Kinetoplastea</taxon>
        <taxon>Metakinetoplastina</taxon>
        <taxon>Trypanosomatida</taxon>
        <taxon>Trypanosomatidae</taxon>
        <taxon>Trypanosoma</taxon>
    </lineage>
</organism>
<keyword evidence="7" id="KW-0449">Lipoprotein</keyword>
<evidence type="ECO:0000256" key="10">
    <source>
        <dbReference type="SAM" id="SignalP"/>
    </source>
</evidence>
<keyword evidence="3" id="KW-1003">Cell membrane</keyword>
<dbReference type="GO" id="GO:0005886">
    <property type="term" value="C:plasma membrane"/>
    <property type="evidence" value="ECO:0007669"/>
    <property type="project" value="UniProtKB-SubCell"/>
</dbReference>
<dbReference type="AlphaFoldDB" id="A0A1J0RAB0"/>